<dbReference type="AlphaFoldDB" id="A0A7S8FHA8"/>
<organism evidence="1 2">
    <name type="scientific">Candidatus Nitrospira kreftii</name>
    <dbReference type="NCBI Taxonomy" id="2652173"/>
    <lineage>
        <taxon>Bacteria</taxon>
        <taxon>Pseudomonadati</taxon>
        <taxon>Nitrospirota</taxon>
        <taxon>Nitrospiria</taxon>
        <taxon>Nitrospirales</taxon>
        <taxon>Nitrospiraceae</taxon>
        <taxon>Nitrospira</taxon>
    </lineage>
</organism>
<proteinExistence type="predicted"/>
<name>A0A7S8FHA8_9BACT</name>
<evidence type="ECO:0000313" key="2">
    <source>
        <dbReference type="Proteomes" id="UP000593737"/>
    </source>
</evidence>
<gene>
    <name evidence="1" type="ORF">Nkreftii_003748</name>
</gene>
<evidence type="ECO:0000313" key="1">
    <source>
        <dbReference type="EMBL" id="QPD05974.1"/>
    </source>
</evidence>
<accession>A0A7S8FHA8</accession>
<protein>
    <submittedName>
        <fullName evidence="1">Helix-turn-helix domain protein</fullName>
    </submittedName>
</protein>
<dbReference type="KEGG" id="nkf:Nkreftii_003748"/>
<reference evidence="1 2" key="1">
    <citation type="journal article" date="2020" name="ISME J.">
        <title>Enrichment and physiological characterization of a novel comammox Nitrospira indicates ammonium inhibition of complete nitrification.</title>
        <authorList>
            <person name="Sakoula D."/>
            <person name="Koch H."/>
            <person name="Frank J."/>
            <person name="Jetten M.S.M."/>
            <person name="van Kessel M.A.H.J."/>
            <person name="Lucker S."/>
        </authorList>
    </citation>
    <scope>NUCLEOTIDE SEQUENCE [LARGE SCALE GENOMIC DNA]</scope>
    <source>
        <strain evidence="1">Comreactor17</strain>
    </source>
</reference>
<sequence length="62" mass="7129">MGNKLTYKALAKFETKRNVWQEVLDGVREIKAGKRKRTNVEAKSYVVRVRLPHVDALLESST</sequence>
<dbReference type="Proteomes" id="UP000593737">
    <property type="component" value="Chromosome"/>
</dbReference>
<dbReference type="EMBL" id="CP047423">
    <property type="protein sequence ID" value="QPD05974.1"/>
    <property type="molecule type" value="Genomic_DNA"/>
</dbReference>